<evidence type="ECO:0000256" key="14">
    <source>
        <dbReference type="SAM" id="Phobius"/>
    </source>
</evidence>
<keyword evidence="16" id="KW-1185">Reference proteome</keyword>
<evidence type="ECO:0000256" key="9">
    <source>
        <dbReference type="ARBA" id="ARBA00022777"/>
    </source>
</evidence>
<dbReference type="Pfam" id="PF02606">
    <property type="entry name" value="LpxK"/>
    <property type="match status" value="1"/>
</dbReference>
<dbReference type="EMBL" id="MCRM02000017">
    <property type="protein sequence ID" value="PNV74159.1"/>
    <property type="molecule type" value="Genomic_DNA"/>
</dbReference>
<evidence type="ECO:0000256" key="10">
    <source>
        <dbReference type="ARBA" id="ARBA00022840"/>
    </source>
</evidence>
<evidence type="ECO:0000256" key="7">
    <source>
        <dbReference type="ARBA" id="ARBA00022679"/>
    </source>
</evidence>
<dbReference type="RefSeq" id="WP_010417419.1">
    <property type="nucleotide sequence ID" value="NZ_MCRM02000017.1"/>
</dbReference>
<keyword evidence="9 13" id="KW-0418">Kinase</keyword>
<evidence type="ECO:0000256" key="12">
    <source>
        <dbReference type="ARBA" id="ARBA00029757"/>
    </source>
</evidence>
<evidence type="ECO:0000256" key="4">
    <source>
        <dbReference type="ARBA" id="ARBA00016436"/>
    </source>
</evidence>
<evidence type="ECO:0000256" key="6">
    <source>
        <dbReference type="ARBA" id="ARBA00022556"/>
    </source>
</evidence>
<accession>A0ABX4YG31</accession>
<evidence type="ECO:0000256" key="3">
    <source>
        <dbReference type="ARBA" id="ARBA00012071"/>
    </source>
</evidence>
<dbReference type="InterPro" id="IPR003758">
    <property type="entry name" value="LpxK"/>
</dbReference>
<evidence type="ECO:0000256" key="1">
    <source>
        <dbReference type="ARBA" id="ARBA00002274"/>
    </source>
</evidence>
<feature type="binding site" evidence="13">
    <location>
        <begin position="49"/>
        <end position="56"/>
    </location>
    <ligand>
        <name>ATP</name>
        <dbReference type="ChEBI" id="CHEBI:30616"/>
    </ligand>
</feature>
<dbReference type="PANTHER" id="PTHR42724">
    <property type="entry name" value="TETRAACYLDISACCHARIDE 4'-KINASE"/>
    <property type="match status" value="1"/>
</dbReference>
<keyword evidence="5 13" id="KW-0444">Lipid biosynthesis</keyword>
<keyword evidence="14" id="KW-0812">Transmembrane</keyword>
<gene>
    <name evidence="13 15" type="primary">lpxK</name>
    <name evidence="15" type="ORF">BES34_015005</name>
</gene>
<evidence type="ECO:0000256" key="5">
    <source>
        <dbReference type="ARBA" id="ARBA00022516"/>
    </source>
</evidence>
<dbReference type="HAMAP" id="MF_00409">
    <property type="entry name" value="LpxK"/>
    <property type="match status" value="1"/>
</dbReference>
<proteinExistence type="inferred from homology"/>
<dbReference type="Proteomes" id="UP000094669">
    <property type="component" value="Unassembled WGS sequence"/>
</dbReference>
<comment type="pathway">
    <text evidence="2 13">Glycolipid biosynthesis; lipid IV(A) biosynthesis; lipid IV(A) from (3R)-3-hydroxytetradecanoyl-[acyl-carrier-protein] and UDP-N-acetyl-alpha-D-glucosamine: step 6/6.</text>
</comment>
<comment type="catalytic activity">
    <reaction evidence="13">
        <text>a lipid A disaccharide + ATP = a lipid IVA + ADP + H(+)</text>
        <dbReference type="Rhea" id="RHEA:67840"/>
        <dbReference type="ChEBI" id="CHEBI:15378"/>
        <dbReference type="ChEBI" id="CHEBI:30616"/>
        <dbReference type="ChEBI" id="CHEBI:176343"/>
        <dbReference type="ChEBI" id="CHEBI:176425"/>
        <dbReference type="ChEBI" id="CHEBI:456216"/>
        <dbReference type="EC" id="2.7.1.130"/>
    </reaction>
</comment>
<keyword evidence="7 13" id="KW-0808">Transferase</keyword>
<dbReference type="NCBIfam" id="TIGR00682">
    <property type="entry name" value="lpxK"/>
    <property type="match status" value="1"/>
</dbReference>
<keyword evidence="14" id="KW-1133">Transmembrane helix</keyword>
<keyword evidence="10 13" id="KW-0067">ATP-binding</keyword>
<organism evidence="15 16">
    <name type="scientific">Leptospira inadai serovar Lyme</name>
    <dbReference type="NCBI Taxonomy" id="293084"/>
    <lineage>
        <taxon>Bacteria</taxon>
        <taxon>Pseudomonadati</taxon>
        <taxon>Spirochaetota</taxon>
        <taxon>Spirochaetia</taxon>
        <taxon>Leptospirales</taxon>
        <taxon>Leptospiraceae</taxon>
        <taxon>Leptospira</taxon>
    </lineage>
</organism>
<keyword evidence="11 13" id="KW-0443">Lipid metabolism</keyword>
<comment type="function">
    <text evidence="1 13">Transfers the gamma-phosphate of ATP to the 4'-position of a tetraacyldisaccharide 1-phosphate intermediate (termed DS-1-P) to form tetraacyldisaccharide 1,4'-bis-phosphate (lipid IVA).</text>
</comment>
<evidence type="ECO:0000313" key="16">
    <source>
        <dbReference type="Proteomes" id="UP000094669"/>
    </source>
</evidence>
<evidence type="ECO:0000256" key="13">
    <source>
        <dbReference type="HAMAP-Rule" id="MF_00409"/>
    </source>
</evidence>
<evidence type="ECO:0000256" key="11">
    <source>
        <dbReference type="ARBA" id="ARBA00023098"/>
    </source>
</evidence>
<keyword evidence="6 13" id="KW-0441">Lipid A biosynthesis</keyword>
<name>A0ABX4YG31_9LEPT</name>
<sequence length="352" mass="40581">MLPLVLRIICFPILYLLSFVYRLLFLVDRKRKKPQKLRNAIVISVGNFSTGGTGKTPFTLHLVKLLHLAYPKIPLVILSRGYGGSKSESQRVTLNSLPEEVGDEPLLLKQNLPFAEVYTGKNRISSYDLYRKELQLTDDRKVFVILDDGFQHHRIVRDLELVLLDCTKIRTDRFLLPAGLLREPYSSVSRADILVASKYEDRLRNDLEEWCGKYLPKEIIKFSFIPNGFSAIGNPDRKERKPNSILHNKTVLAFSGIGNPEPFFESLRTIGAIVNPIRFPDHYPYSRKDIEELSRKAKEKDFLICTEKDAVKLTPFFGTKKDPRWLFLNLETKLENESLLMNRIASLKKMNI</sequence>
<evidence type="ECO:0000313" key="15">
    <source>
        <dbReference type="EMBL" id="PNV74159.1"/>
    </source>
</evidence>
<feature type="transmembrane region" description="Helical" evidence="14">
    <location>
        <begin position="6"/>
        <end position="27"/>
    </location>
</feature>
<dbReference type="EC" id="2.7.1.130" evidence="3 13"/>
<comment type="similarity">
    <text evidence="13">Belongs to the LpxK family.</text>
</comment>
<evidence type="ECO:0000256" key="8">
    <source>
        <dbReference type="ARBA" id="ARBA00022741"/>
    </source>
</evidence>
<protein>
    <recommendedName>
        <fullName evidence="4 13">Tetraacyldisaccharide 4'-kinase</fullName>
        <ecNumber evidence="3 13">2.7.1.130</ecNumber>
    </recommendedName>
    <alternativeName>
        <fullName evidence="12 13">Lipid A 4'-kinase</fullName>
    </alternativeName>
</protein>
<reference evidence="15" key="1">
    <citation type="submission" date="2018-01" db="EMBL/GenBank/DDBJ databases">
        <title>Genomic characterization of Leptospira inadai serogroup Lyme isolated from captured rat in Brazil and comparative analysis with human reference strain.</title>
        <authorList>
            <person name="Moreno L.Z."/>
            <person name="Loureiro A.P."/>
            <person name="Miraglia F."/>
            <person name="Kremer F.S."/>
            <person name="Eslabao M.R."/>
            <person name="Dellagostin O.A."/>
            <person name="Lilenbaum W."/>
            <person name="Moreno A.M."/>
        </authorList>
    </citation>
    <scope>NUCLEOTIDE SEQUENCE [LARGE SCALE GENOMIC DNA]</scope>
    <source>
        <strain evidence="15">M34/99</strain>
    </source>
</reference>
<comment type="caution">
    <text evidence="15">The sequence shown here is derived from an EMBL/GenBank/DDBJ whole genome shotgun (WGS) entry which is preliminary data.</text>
</comment>
<keyword evidence="14" id="KW-0472">Membrane</keyword>
<dbReference type="PANTHER" id="PTHR42724:SF1">
    <property type="entry name" value="TETRAACYLDISACCHARIDE 4'-KINASE, MITOCHONDRIAL-RELATED"/>
    <property type="match status" value="1"/>
</dbReference>
<evidence type="ECO:0000256" key="2">
    <source>
        <dbReference type="ARBA" id="ARBA00004870"/>
    </source>
</evidence>
<keyword evidence="8 13" id="KW-0547">Nucleotide-binding</keyword>